<dbReference type="Pfam" id="PF03703">
    <property type="entry name" value="bPH_2"/>
    <property type="match status" value="1"/>
</dbReference>
<organism evidence="3 4">
    <name type="scientific">Candidatus Yanofskybacteria bacterium GW2011_GWE2_40_11</name>
    <dbReference type="NCBI Taxonomy" id="1619033"/>
    <lineage>
        <taxon>Bacteria</taxon>
        <taxon>Candidatus Yanofskyibacteriota</taxon>
    </lineage>
</organism>
<proteinExistence type="predicted"/>
<sequence length="195" mass="22431">MKYLDIFNFSKYSFDGIKSYENVILYLNRHWFVMFGKFLAFGLLLIVPFVIYAVFGEAIVSMGIDNLFWLIVSIYFLFWWNSLFYAITMYLLDSWIVTDHRIIDSEQKGFFSRTVSELSLSRIQDISTHIVGPLTTILDFGDLEIQTAGAEPKFVFKEIPGPNAVKSKIMVAHNEFVSMHKGDVEVHEGIGKGLM</sequence>
<feature type="transmembrane region" description="Helical" evidence="1">
    <location>
        <begin position="31"/>
        <end position="55"/>
    </location>
</feature>
<dbReference type="EMBL" id="LBXZ01000013">
    <property type="protein sequence ID" value="KKR39782.1"/>
    <property type="molecule type" value="Genomic_DNA"/>
</dbReference>
<keyword evidence="1" id="KW-1133">Transmembrane helix</keyword>
<dbReference type="Proteomes" id="UP000034072">
    <property type="component" value="Unassembled WGS sequence"/>
</dbReference>
<comment type="caution">
    <text evidence="3">The sequence shown here is derived from an EMBL/GenBank/DDBJ whole genome shotgun (WGS) entry which is preliminary data.</text>
</comment>
<evidence type="ECO:0000313" key="3">
    <source>
        <dbReference type="EMBL" id="KKR39782.1"/>
    </source>
</evidence>
<dbReference type="PANTHER" id="PTHR37938:SF1">
    <property type="entry name" value="BLL0215 PROTEIN"/>
    <property type="match status" value="1"/>
</dbReference>
<evidence type="ECO:0000259" key="2">
    <source>
        <dbReference type="Pfam" id="PF03703"/>
    </source>
</evidence>
<keyword evidence="1" id="KW-0472">Membrane</keyword>
<dbReference type="InterPro" id="IPR005182">
    <property type="entry name" value="YdbS-like_PH"/>
</dbReference>
<reference evidence="3 4" key="1">
    <citation type="journal article" date="2015" name="Nature">
        <title>rRNA introns, odd ribosomes, and small enigmatic genomes across a large radiation of phyla.</title>
        <authorList>
            <person name="Brown C.T."/>
            <person name="Hug L.A."/>
            <person name="Thomas B.C."/>
            <person name="Sharon I."/>
            <person name="Castelle C.J."/>
            <person name="Singh A."/>
            <person name="Wilkins M.J."/>
            <person name="Williams K.H."/>
            <person name="Banfield J.F."/>
        </authorList>
    </citation>
    <scope>NUCLEOTIDE SEQUENCE [LARGE SCALE GENOMIC DNA]</scope>
</reference>
<name>A0A0G0TPK5_9BACT</name>
<accession>A0A0G0TPK5</accession>
<feature type="transmembrane region" description="Helical" evidence="1">
    <location>
        <begin position="67"/>
        <end position="92"/>
    </location>
</feature>
<dbReference type="PANTHER" id="PTHR37938">
    <property type="entry name" value="BLL0215 PROTEIN"/>
    <property type="match status" value="1"/>
</dbReference>
<dbReference type="AlphaFoldDB" id="A0A0G0TPK5"/>
<evidence type="ECO:0000256" key="1">
    <source>
        <dbReference type="SAM" id="Phobius"/>
    </source>
</evidence>
<evidence type="ECO:0000313" key="4">
    <source>
        <dbReference type="Proteomes" id="UP000034072"/>
    </source>
</evidence>
<gene>
    <name evidence="3" type="ORF">UT75_C0013G0019</name>
</gene>
<keyword evidence="1" id="KW-0812">Transmembrane</keyword>
<feature type="domain" description="YdbS-like PH" evidence="2">
    <location>
        <begin position="95"/>
        <end position="167"/>
    </location>
</feature>
<protein>
    <recommendedName>
        <fullName evidence="2">YdbS-like PH domain-containing protein</fullName>
    </recommendedName>
</protein>